<name>A0A0G3EJF8_9BACT</name>
<dbReference type="OrthoDB" id="9766302at2"/>
<evidence type="ECO:0000313" key="2">
    <source>
        <dbReference type="Proteomes" id="UP000035268"/>
    </source>
</evidence>
<sequence length="441" mass="49981">MITRIAMILLAAAALCRAETVTEKKPAFDWGGDIRLRQVYFDNIPTGLAPETRGGINSFRRYRTRLWGEYTANDEWYVYGRLCNEFYDYDDGVNSWSAPDELIIDNLFVDYTPPGDWAFRIGRQDLVYGTGKVILDGTPKDGSRTIYFNAAKATYSGLADTTVDFLGMYTHAEDPLAIHDQDRDLTGPTGLPSDGHEAGAGYYLRNTRFERMPFEQYYLWKDENPGRQFRAWAGDLDFGRDDFHTLGFRVMPRFSETLVGNLEVAGQAGQDHRGYMIDSRLGYEGRGFGKPRAGLGWYALSGNDPATDENEGWDPVFSRWPQYSELYVYGFDFDGPGRWSNVQMPYVDFSIAPAKCYSASLLLGYLWAMEEDGPAGAGTGDERGLLATWLNRFTLGENIAREGDRLDGHLLLELFEPGDYYTDPQQDHTAVFARLELSYRF</sequence>
<dbReference type="AlphaFoldDB" id="A0A0G3EJF8"/>
<accession>A0A0G3EJF8</accession>
<reference evidence="2" key="1">
    <citation type="submission" date="2015-02" db="EMBL/GenBank/DDBJ databases">
        <title>Description and complete genome sequence of the first cultured representative of the subdivision 5 of the Verrucomicrobia phylum.</title>
        <authorList>
            <person name="Spring S."/>
            <person name="Bunk B."/>
            <person name="Sproer C."/>
            <person name="Klenk H.-P."/>
        </authorList>
    </citation>
    <scope>NUCLEOTIDE SEQUENCE [LARGE SCALE GENOMIC DNA]</scope>
    <source>
        <strain evidence="2">L21-Fru-AB</strain>
    </source>
</reference>
<dbReference type="RefSeq" id="WP_052882787.1">
    <property type="nucleotide sequence ID" value="NZ_CP010904.1"/>
</dbReference>
<proteinExistence type="predicted"/>
<gene>
    <name evidence="1" type="ORF">L21SP4_02351</name>
</gene>
<dbReference type="Proteomes" id="UP000035268">
    <property type="component" value="Chromosome"/>
</dbReference>
<evidence type="ECO:0000313" key="1">
    <source>
        <dbReference type="EMBL" id="AKJ65577.1"/>
    </source>
</evidence>
<keyword evidence="2" id="KW-1185">Reference proteome</keyword>
<organism evidence="1 2">
    <name type="scientific">Kiritimatiella glycovorans</name>
    <dbReference type="NCBI Taxonomy" id="1307763"/>
    <lineage>
        <taxon>Bacteria</taxon>
        <taxon>Pseudomonadati</taxon>
        <taxon>Kiritimatiellota</taxon>
        <taxon>Kiritimatiellia</taxon>
        <taxon>Kiritimatiellales</taxon>
        <taxon>Kiritimatiellaceae</taxon>
        <taxon>Kiritimatiella</taxon>
    </lineage>
</organism>
<dbReference type="KEGG" id="vbl:L21SP4_02351"/>
<evidence type="ECO:0008006" key="3">
    <source>
        <dbReference type="Google" id="ProtNLM"/>
    </source>
</evidence>
<dbReference type="EMBL" id="CP010904">
    <property type="protein sequence ID" value="AKJ65577.1"/>
    <property type="molecule type" value="Genomic_DNA"/>
</dbReference>
<reference evidence="1 2" key="2">
    <citation type="journal article" date="2016" name="ISME J.">
        <title>Characterization of the first cultured representative of Verrucomicrobia subdivision 5 indicates the proposal of a novel phylum.</title>
        <authorList>
            <person name="Spring S."/>
            <person name="Bunk B."/>
            <person name="Sproer C."/>
            <person name="Schumann P."/>
            <person name="Rohde M."/>
            <person name="Tindall B.J."/>
            <person name="Klenk H.P."/>
        </authorList>
    </citation>
    <scope>NUCLEOTIDE SEQUENCE [LARGE SCALE GENOMIC DNA]</scope>
    <source>
        <strain evidence="1 2">L21-Fru-AB</strain>
    </source>
</reference>
<protein>
    <recommendedName>
        <fullName evidence="3">Alginate export domain-containing protein</fullName>
    </recommendedName>
</protein>